<proteinExistence type="predicted"/>
<dbReference type="AlphaFoldDB" id="A0A023B8S5"/>
<evidence type="ECO:0000256" key="1">
    <source>
        <dbReference type="SAM" id="Phobius"/>
    </source>
</evidence>
<evidence type="ECO:0000313" key="3">
    <source>
        <dbReference type="Proteomes" id="UP000019763"/>
    </source>
</evidence>
<keyword evidence="1" id="KW-0472">Membrane</keyword>
<organism evidence="2 3">
    <name type="scientific">Gregarina niphandrodes</name>
    <name type="common">Septate eugregarine</name>
    <dbReference type="NCBI Taxonomy" id="110365"/>
    <lineage>
        <taxon>Eukaryota</taxon>
        <taxon>Sar</taxon>
        <taxon>Alveolata</taxon>
        <taxon>Apicomplexa</taxon>
        <taxon>Conoidasida</taxon>
        <taxon>Gregarinasina</taxon>
        <taxon>Eugregarinorida</taxon>
        <taxon>Gregarinidae</taxon>
        <taxon>Gregarina</taxon>
    </lineage>
</organism>
<reference evidence="2" key="1">
    <citation type="submission" date="2013-12" db="EMBL/GenBank/DDBJ databases">
        <authorList>
            <person name="Omoto C.K."/>
            <person name="Sibley D."/>
            <person name="Venepally P."/>
            <person name="Hadjithomas M."/>
            <person name="Karamycheva S."/>
            <person name="Brunk B."/>
            <person name="Roos D."/>
            <person name="Caler E."/>
            <person name="Lorenzi H."/>
        </authorList>
    </citation>
    <scope>NUCLEOTIDE SEQUENCE</scope>
</reference>
<keyword evidence="3" id="KW-1185">Reference proteome</keyword>
<dbReference type="RefSeq" id="XP_011129966.1">
    <property type="nucleotide sequence ID" value="XM_011131664.1"/>
</dbReference>
<keyword evidence="1 2" id="KW-0812">Transmembrane</keyword>
<gene>
    <name evidence="2" type="ORF">GNI_056270</name>
</gene>
<dbReference type="EMBL" id="AFNH02000426">
    <property type="protein sequence ID" value="EZG70304.1"/>
    <property type="molecule type" value="Genomic_DNA"/>
</dbReference>
<keyword evidence="1" id="KW-1133">Transmembrane helix</keyword>
<dbReference type="Proteomes" id="UP000019763">
    <property type="component" value="Unassembled WGS sequence"/>
</dbReference>
<dbReference type="GeneID" id="22912089"/>
<evidence type="ECO:0000313" key="2">
    <source>
        <dbReference type="EMBL" id="EZG70304.1"/>
    </source>
</evidence>
<accession>A0A023B8S5</accession>
<feature type="transmembrane region" description="Helical" evidence="1">
    <location>
        <begin position="216"/>
        <end position="234"/>
    </location>
</feature>
<protein>
    <submittedName>
        <fullName evidence="2">Transmembrane protein</fullName>
    </submittedName>
</protein>
<comment type="caution">
    <text evidence="2">The sequence shown here is derived from an EMBL/GenBank/DDBJ whole genome shotgun (WGS) entry which is preliminary data.</text>
</comment>
<name>A0A023B8S5_GRENI</name>
<dbReference type="VEuPathDB" id="CryptoDB:GNI_056270"/>
<sequence length="255" mass="27815">MFACSRRSRQPGLNGTSLIAALTEFFGGKPVLANTAGLGTLCVKLEFRDARGEEETIKLRVAVPCIPSQLEEFGIVRDCNAVQIVGGSCSDVRALQFAVSLLGEAWQNMLMSAGMASRRQREACKKVLWDLGVNLFSSWNEGNKPADMSPEDMTSVVVLPLFGCDLASELPRVKDSWKVVKADDWVADIWSDWVADIWSHSTNSSTRSWTKSLREICTIVLGAVAAATIVGANLPEYVDMLSLFDDEILEPAPPS</sequence>